<accession>I4AJ06</accession>
<name>I4AJ06_BERLS</name>
<gene>
    <name evidence="2" type="ordered locus">Fleli_1519</name>
</gene>
<dbReference type="RefSeq" id="WP_014797398.1">
    <property type="nucleotide sequence ID" value="NC_018018.1"/>
</dbReference>
<protein>
    <recommendedName>
        <fullName evidence="1">ATP-grasp domain-containing protein</fullName>
    </recommendedName>
</protein>
<dbReference type="Pfam" id="PF18299">
    <property type="entry name" value="R2K_2"/>
    <property type="match status" value="1"/>
</dbReference>
<dbReference type="OrthoDB" id="482201at2"/>
<proteinExistence type="predicted"/>
<dbReference type="Proteomes" id="UP000006054">
    <property type="component" value="Chromosome"/>
</dbReference>
<sequence>MIDVYVLNPTIVAARPQLGAFTAMKGFEFMGAKNILVDNIAGMKNLKNSNETDLDNKENIAIGGIGFVKSRLDYLGYSHKLEADLDYPLELRKYLGREIWTSTIDEVSRTLPSIFIKPKGESKQKFFTGLVINSSKDLIGKGIQGQNYEIWCSELINPIAEFRVFVRYGKIVDIRRYRGDYDINPDYKIIEKCINDFTSSPLAYGIDFCVTDKGKTLLLEVNDGFALGDYGLNFLDYAKLNYTRWSELVECKDYFKF</sequence>
<organism evidence="2 3">
    <name type="scientific">Bernardetia litoralis (strain ATCC 23117 / DSM 6794 / NBRC 15988 / NCIMB 1366 / Fx l1 / Sio-4)</name>
    <name type="common">Flexibacter litoralis</name>
    <dbReference type="NCBI Taxonomy" id="880071"/>
    <lineage>
        <taxon>Bacteria</taxon>
        <taxon>Pseudomonadati</taxon>
        <taxon>Bacteroidota</taxon>
        <taxon>Cytophagia</taxon>
        <taxon>Cytophagales</taxon>
        <taxon>Bernardetiaceae</taxon>
        <taxon>Bernardetia</taxon>
    </lineage>
</organism>
<evidence type="ECO:0000313" key="2">
    <source>
        <dbReference type="EMBL" id="AFM03941.1"/>
    </source>
</evidence>
<dbReference type="EMBL" id="CP003345">
    <property type="protein sequence ID" value="AFM03941.1"/>
    <property type="molecule type" value="Genomic_DNA"/>
</dbReference>
<dbReference type="STRING" id="880071.Fleli_1519"/>
<keyword evidence="3" id="KW-1185">Reference proteome</keyword>
<dbReference type="eggNOG" id="ENOG502Z9P3">
    <property type="taxonomic scope" value="Bacteria"/>
</dbReference>
<evidence type="ECO:0000313" key="3">
    <source>
        <dbReference type="Proteomes" id="UP000006054"/>
    </source>
</evidence>
<dbReference type="InterPro" id="IPR041261">
    <property type="entry name" value="R2K_2"/>
</dbReference>
<evidence type="ECO:0000259" key="1">
    <source>
        <dbReference type="Pfam" id="PF18299"/>
    </source>
</evidence>
<dbReference type="AlphaFoldDB" id="I4AJ06"/>
<feature type="domain" description="ATP-grasp" evidence="1">
    <location>
        <begin position="94"/>
        <end position="240"/>
    </location>
</feature>
<reference evidence="3" key="1">
    <citation type="submission" date="2012-06" db="EMBL/GenBank/DDBJ databases">
        <title>The complete genome of Flexibacter litoralis DSM 6794.</title>
        <authorList>
            <person name="Lucas S."/>
            <person name="Copeland A."/>
            <person name="Lapidus A."/>
            <person name="Glavina del Rio T."/>
            <person name="Dalin E."/>
            <person name="Tice H."/>
            <person name="Bruce D."/>
            <person name="Goodwin L."/>
            <person name="Pitluck S."/>
            <person name="Peters L."/>
            <person name="Ovchinnikova G."/>
            <person name="Lu M."/>
            <person name="Kyrpides N."/>
            <person name="Mavromatis K."/>
            <person name="Ivanova N."/>
            <person name="Brettin T."/>
            <person name="Detter J.C."/>
            <person name="Han C."/>
            <person name="Larimer F."/>
            <person name="Land M."/>
            <person name="Hauser L."/>
            <person name="Markowitz V."/>
            <person name="Cheng J.-F."/>
            <person name="Hugenholtz P."/>
            <person name="Woyke T."/>
            <person name="Wu D."/>
            <person name="Spring S."/>
            <person name="Lang E."/>
            <person name="Kopitz M."/>
            <person name="Brambilla E."/>
            <person name="Klenk H.-P."/>
            <person name="Eisen J.A."/>
        </authorList>
    </citation>
    <scope>NUCLEOTIDE SEQUENCE [LARGE SCALE GENOMIC DNA]</scope>
    <source>
        <strain evidence="3">ATCC 23117 / DSM 6794 / NBRC 15988 / NCIMB 1366 / Sio-4</strain>
    </source>
</reference>
<dbReference type="KEGG" id="fli:Fleli_1519"/>
<dbReference type="HOGENOM" id="CLU_095691_0_0_10"/>